<keyword evidence="2" id="KW-1185">Reference proteome</keyword>
<accession>A0A8S0VYE9</accession>
<evidence type="ECO:0000313" key="1">
    <source>
        <dbReference type="EMBL" id="CAA7266834.1"/>
    </source>
</evidence>
<reference evidence="1 2" key="1">
    <citation type="submission" date="2020-01" db="EMBL/GenBank/DDBJ databases">
        <authorList>
            <person name="Gupta K D."/>
        </authorList>
    </citation>
    <scope>NUCLEOTIDE SEQUENCE [LARGE SCALE GENOMIC DNA]</scope>
</reference>
<dbReference type="AlphaFoldDB" id="A0A8S0VYE9"/>
<name>A0A8S0VYE9_CYCAE</name>
<sequence>MYSRRWLLTQLIISTPLDRHERLHAHIACEIMGEFVKRLPDVGIDKLSPGDRSVDDVVRLRTEVKKYAANIIRSLPLHRLHEVSAYLWATHFTGRPGSHPSFGWIGSRSFSGG</sequence>
<comment type="caution">
    <text evidence="1">The sequence shown here is derived from an EMBL/GenBank/DDBJ whole genome shotgun (WGS) entry which is preliminary data.</text>
</comment>
<proteinExistence type="predicted"/>
<gene>
    <name evidence="1" type="ORF">AAE3_LOCUS9313</name>
</gene>
<evidence type="ECO:0000313" key="2">
    <source>
        <dbReference type="Proteomes" id="UP000467700"/>
    </source>
</evidence>
<protein>
    <submittedName>
        <fullName evidence="1">Uncharacterized protein</fullName>
    </submittedName>
</protein>
<dbReference type="EMBL" id="CACVBS010000057">
    <property type="protein sequence ID" value="CAA7266834.1"/>
    <property type="molecule type" value="Genomic_DNA"/>
</dbReference>
<dbReference type="Proteomes" id="UP000467700">
    <property type="component" value="Unassembled WGS sequence"/>
</dbReference>
<organism evidence="1 2">
    <name type="scientific">Cyclocybe aegerita</name>
    <name type="common">Black poplar mushroom</name>
    <name type="synonym">Agrocybe aegerita</name>
    <dbReference type="NCBI Taxonomy" id="1973307"/>
    <lineage>
        <taxon>Eukaryota</taxon>
        <taxon>Fungi</taxon>
        <taxon>Dikarya</taxon>
        <taxon>Basidiomycota</taxon>
        <taxon>Agaricomycotina</taxon>
        <taxon>Agaricomycetes</taxon>
        <taxon>Agaricomycetidae</taxon>
        <taxon>Agaricales</taxon>
        <taxon>Agaricineae</taxon>
        <taxon>Bolbitiaceae</taxon>
        <taxon>Cyclocybe</taxon>
    </lineage>
</organism>